<keyword evidence="5" id="KW-0282">Flagellum</keyword>
<keyword evidence="7" id="KW-0206">Cytoskeleton</keyword>
<keyword evidence="8" id="KW-0966">Cell projection</keyword>
<evidence type="ECO:0000256" key="2">
    <source>
        <dbReference type="ARBA" id="ARBA00006737"/>
    </source>
</evidence>
<dbReference type="Proteomes" id="UP001153636">
    <property type="component" value="Chromosome 18"/>
</dbReference>
<keyword evidence="6" id="KW-0969">Cilium</keyword>
<comment type="subcellular location">
    <subcellularLocation>
        <location evidence="1">Cytoplasm</location>
        <location evidence="1">Cytoskeleton</location>
        <location evidence="1">Flagellum axoneme</location>
    </subcellularLocation>
</comment>
<dbReference type="AlphaFoldDB" id="A0A9P0G9P9"/>
<evidence type="ECO:0000313" key="10">
    <source>
        <dbReference type="EMBL" id="CAH1105153.1"/>
    </source>
</evidence>
<evidence type="ECO:0000256" key="8">
    <source>
        <dbReference type="ARBA" id="ARBA00023273"/>
    </source>
</evidence>
<sequence length="399" mass="45507">MTLEDKPATRKNIQPKSASKDNIALEVHKNQSYSATKLFKNEYTFSSSPRALYNNRKMAKGGDAPYSNVMFERRIYRGTNFGAMRGHEGDGESAAAKAAEAQRRAKVRAKAAKNIARLRLGSPPAVSGRKHERIQTEDYLEEIFVNPPVNDICTQTDLFLDRPVSPFYVTAKTGIDTGTQIYPGDLFDFDMEVQPILEVLVGKTIEQSLLEVLEEEELAALREQQRKFLERRSVETAEAIRLEEREKRLVVEKERRIGELEEGLKCQKEMEEKIAAAVLMQGYMADLLPSVLEGLESDGFLMDSIKQDLEDSFMPWLVKEVTTELQEMVSSRDILCDIVREILEQRNDIYENYNKDIEEVISLSIGGDENDYDDILQDHIRLQEEIRKDMSSPKPDADL</sequence>
<protein>
    <recommendedName>
        <fullName evidence="12">Flagellar radial spoke protein</fullName>
    </recommendedName>
</protein>
<keyword evidence="11" id="KW-1185">Reference proteome</keyword>
<dbReference type="InterPro" id="IPR009290">
    <property type="entry name" value="Radial_spoke_3"/>
</dbReference>
<gene>
    <name evidence="10" type="ORF">PSYICH_LOCUS5832</name>
</gene>
<dbReference type="PANTHER" id="PTHR21648:SF0">
    <property type="entry name" value="RADIAL SPOKE HEAD PROTEIN 3 HOMOLOG"/>
    <property type="match status" value="1"/>
</dbReference>
<evidence type="ECO:0000256" key="4">
    <source>
        <dbReference type="ARBA" id="ARBA00022553"/>
    </source>
</evidence>
<dbReference type="EMBL" id="OV651830">
    <property type="protein sequence ID" value="CAH1105153.1"/>
    <property type="molecule type" value="Genomic_DNA"/>
</dbReference>
<evidence type="ECO:0008006" key="12">
    <source>
        <dbReference type="Google" id="ProtNLM"/>
    </source>
</evidence>
<evidence type="ECO:0000256" key="7">
    <source>
        <dbReference type="ARBA" id="ARBA00023212"/>
    </source>
</evidence>
<evidence type="ECO:0000313" key="11">
    <source>
        <dbReference type="Proteomes" id="UP001153636"/>
    </source>
</evidence>
<proteinExistence type="inferred from homology"/>
<reference evidence="10" key="1">
    <citation type="submission" date="2022-01" db="EMBL/GenBank/DDBJ databases">
        <authorList>
            <person name="King R."/>
        </authorList>
    </citation>
    <scope>NUCLEOTIDE SEQUENCE</scope>
</reference>
<evidence type="ECO:0000256" key="3">
    <source>
        <dbReference type="ARBA" id="ARBA00022490"/>
    </source>
</evidence>
<dbReference type="Pfam" id="PF06098">
    <property type="entry name" value="Radial_spoke_3"/>
    <property type="match status" value="1"/>
</dbReference>
<evidence type="ECO:0000256" key="9">
    <source>
        <dbReference type="SAM" id="MobiDB-lite"/>
    </source>
</evidence>
<dbReference type="OrthoDB" id="313308at2759"/>
<name>A0A9P0G9P9_9CUCU</name>
<organism evidence="10 11">
    <name type="scientific">Psylliodes chrysocephalus</name>
    <dbReference type="NCBI Taxonomy" id="3402493"/>
    <lineage>
        <taxon>Eukaryota</taxon>
        <taxon>Metazoa</taxon>
        <taxon>Ecdysozoa</taxon>
        <taxon>Arthropoda</taxon>
        <taxon>Hexapoda</taxon>
        <taxon>Insecta</taxon>
        <taxon>Pterygota</taxon>
        <taxon>Neoptera</taxon>
        <taxon>Endopterygota</taxon>
        <taxon>Coleoptera</taxon>
        <taxon>Polyphaga</taxon>
        <taxon>Cucujiformia</taxon>
        <taxon>Chrysomeloidea</taxon>
        <taxon>Chrysomelidae</taxon>
        <taxon>Galerucinae</taxon>
        <taxon>Alticini</taxon>
        <taxon>Psylliodes</taxon>
    </lineage>
</organism>
<dbReference type="GO" id="GO:0005929">
    <property type="term" value="C:cilium"/>
    <property type="evidence" value="ECO:0007669"/>
    <property type="project" value="TreeGrafter"/>
</dbReference>
<keyword evidence="4" id="KW-0597">Phosphoprotein</keyword>
<keyword evidence="3" id="KW-0963">Cytoplasm</keyword>
<comment type="similarity">
    <text evidence="2">Belongs to the flagellar radial spoke RSP3 family.</text>
</comment>
<feature type="region of interest" description="Disordered" evidence="9">
    <location>
        <begin position="1"/>
        <end position="20"/>
    </location>
</feature>
<evidence type="ECO:0000256" key="6">
    <source>
        <dbReference type="ARBA" id="ARBA00023069"/>
    </source>
</evidence>
<accession>A0A9P0G9P9</accession>
<evidence type="ECO:0000256" key="5">
    <source>
        <dbReference type="ARBA" id="ARBA00022846"/>
    </source>
</evidence>
<evidence type="ECO:0000256" key="1">
    <source>
        <dbReference type="ARBA" id="ARBA00004611"/>
    </source>
</evidence>
<dbReference type="PANTHER" id="PTHR21648">
    <property type="entry name" value="FLAGELLAR RADIAL SPOKE PROTEIN 3"/>
    <property type="match status" value="1"/>
</dbReference>